<dbReference type="HAMAP" id="MF_00298">
    <property type="entry name" value="Nudix_RppH"/>
    <property type="match status" value="1"/>
</dbReference>
<dbReference type="EMBL" id="CP045871">
    <property type="protein sequence ID" value="QGG79110.1"/>
    <property type="molecule type" value="Genomic_DNA"/>
</dbReference>
<dbReference type="NCBIfam" id="NF001938">
    <property type="entry name" value="PRK00714.1-5"/>
    <property type="match status" value="1"/>
</dbReference>
<dbReference type="NCBIfam" id="NF001937">
    <property type="entry name" value="PRK00714.1-4"/>
    <property type="match status" value="1"/>
</dbReference>
<dbReference type="InterPro" id="IPR000086">
    <property type="entry name" value="NUDIX_hydrolase_dom"/>
</dbReference>
<keyword evidence="3 4" id="KW-0378">Hydrolase</keyword>
<comment type="similarity">
    <text evidence="4">Belongs to the Nudix hydrolase family. RppH subfamily.</text>
</comment>
<dbReference type="AlphaFoldDB" id="A0A5Q2QBC6"/>
<evidence type="ECO:0000256" key="2">
    <source>
        <dbReference type="ARBA" id="ARBA00001946"/>
    </source>
</evidence>
<comment type="function">
    <text evidence="4">Accelerates the degradation of transcripts by removing pyrophosphate from the 5'-end of triphosphorylated RNA, leading to a more labile monophosphorylated state that can stimulate subsequent ribonuclease cleavage.</text>
</comment>
<protein>
    <recommendedName>
        <fullName evidence="4">RNA pyrophosphohydrolase</fullName>
        <ecNumber evidence="4">3.6.1.-</ecNumber>
    </recommendedName>
    <alternativeName>
        <fullName evidence="4">(Di)nucleoside polyphosphate hydrolase</fullName>
    </alternativeName>
</protein>
<dbReference type="InterPro" id="IPR022927">
    <property type="entry name" value="RppH"/>
</dbReference>
<organism evidence="6 7">
    <name type="scientific">Litorivicinus lipolyticus</name>
    <dbReference type="NCBI Taxonomy" id="418701"/>
    <lineage>
        <taxon>Bacteria</taxon>
        <taxon>Pseudomonadati</taxon>
        <taxon>Pseudomonadota</taxon>
        <taxon>Gammaproteobacteria</taxon>
        <taxon>Oceanospirillales</taxon>
        <taxon>Litorivicinaceae</taxon>
        <taxon>Litorivicinus</taxon>
    </lineage>
</organism>
<evidence type="ECO:0000313" key="6">
    <source>
        <dbReference type="EMBL" id="QGG79110.1"/>
    </source>
</evidence>
<reference evidence="6 7" key="1">
    <citation type="submission" date="2019-11" db="EMBL/GenBank/DDBJ databases">
        <authorList>
            <person name="Khan S.A."/>
            <person name="Jeon C.O."/>
            <person name="Chun B.H."/>
        </authorList>
    </citation>
    <scope>NUCLEOTIDE SEQUENCE [LARGE SCALE GENOMIC DNA]</scope>
    <source>
        <strain evidence="6 7">IMCC 1097</strain>
    </source>
</reference>
<dbReference type="PROSITE" id="PS00893">
    <property type="entry name" value="NUDIX_BOX"/>
    <property type="match status" value="1"/>
</dbReference>
<dbReference type="CDD" id="cd03671">
    <property type="entry name" value="NUDIX_Ap4A_hydrolase_plant_like"/>
    <property type="match status" value="1"/>
</dbReference>
<comment type="cofactor">
    <cofactor evidence="2">
        <name>Mg(2+)</name>
        <dbReference type="ChEBI" id="CHEBI:18420"/>
    </cofactor>
</comment>
<dbReference type="InterPro" id="IPR020476">
    <property type="entry name" value="Nudix_hydrolase"/>
</dbReference>
<dbReference type="OrthoDB" id="9816040at2"/>
<dbReference type="PANTHER" id="PTHR43736:SF1">
    <property type="entry name" value="DIHYDRONEOPTERIN TRIPHOSPHATE DIPHOSPHATASE"/>
    <property type="match status" value="1"/>
</dbReference>
<dbReference type="PANTHER" id="PTHR43736">
    <property type="entry name" value="ADP-RIBOSE PYROPHOSPHATASE"/>
    <property type="match status" value="1"/>
</dbReference>
<feature type="short sequence motif" description="Nudix box" evidence="4">
    <location>
        <begin position="38"/>
        <end position="59"/>
    </location>
</feature>
<gene>
    <name evidence="4" type="primary">rppH</name>
    <name evidence="4" type="synonym">nudH</name>
    <name evidence="6" type="ORF">GH975_00480</name>
</gene>
<dbReference type="GO" id="GO:0016462">
    <property type="term" value="F:pyrophosphatase activity"/>
    <property type="evidence" value="ECO:0007669"/>
    <property type="project" value="UniProtKB-ARBA"/>
</dbReference>
<dbReference type="InterPro" id="IPR020084">
    <property type="entry name" value="NUDIX_hydrolase_CS"/>
</dbReference>
<dbReference type="EC" id="3.6.1.-" evidence="4"/>
<proteinExistence type="inferred from homology"/>
<dbReference type="RefSeq" id="WP_153712614.1">
    <property type="nucleotide sequence ID" value="NZ_CP045871.1"/>
</dbReference>
<dbReference type="Gene3D" id="3.90.79.10">
    <property type="entry name" value="Nucleoside Triphosphate Pyrophosphohydrolase"/>
    <property type="match status" value="1"/>
</dbReference>
<keyword evidence="7" id="KW-1185">Reference proteome</keyword>
<evidence type="ECO:0000256" key="3">
    <source>
        <dbReference type="ARBA" id="ARBA00022801"/>
    </source>
</evidence>
<evidence type="ECO:0000256" key="4">
    <source>
        <dbReference type="HAMAP-Rule" id="MF_00298"/>
    </source>
</evidence>
<evidence type="ECO:0000256" key="1">
    <source>
        <dbReference type="ARBA" id="ARBA00001936"/>
    </source>
</evidence>
<name>A0A5Q2QBC6_9GAMM</name>
<comment type="cofactor">
    <cofactor evidence="4">
        <name>a divalent metal cation</name>
        <dbReference type="ChEBI" id="CHEBI:60240"/>
    </cofactor>
</comment>
<dbReference type="Proteomes" id="UP000388235">
    <property type="component" value="Chromosome"/>
</dbReference>
<dbReference type="InterPro" id="IPR015797">
    <property type="entry name" value="NUDIX_hydrolase-like_dom_sf"/>
</dbReference>
<feature type="domain" description="Nudix hydrolase" evidence="5">
    <location>
        <begin position="6"/>
        <end position="147"/>
    </location>
</feature>
<dbReference type="PROSITE" id="PS51462">
    <property type="entry name" value="NUDIX"/>
    <property type="match status" value="1"/>
</dbReference>
<dbReference type="KEGG" id="llp:GH975_00480"/>
<accession>A0A5Q2QBC6</accession>
<sequence>MLDGDGFRLNVGMVLMNARGQVFWGQRPRNAGWQFPQGGVDDGESAEQAMFRELREETGLSPEHVRVLGRTQDWVRYHLPRRFRRKPPGCVGQKQKWFLLEVIADDDAIHFDTGTKAEFASFEWVSWWYPVGQVVPFKRDVYRRVLSEMLPIRDAALGHVID</sequence>
<evidence type="ECO:0000259" key="5">
    <source>
        <dbReference type="PROSITE" id="PS51462"/>
    </source>
</evidence>
<dbReference type="Pfam" id="PF00293">
    <property type="entry name" value="NUDIX"/>
    <property type="match status" value="1"/>
</dbReference>
<comment type="cofactor">
    <cofactor evidence="1">
        <name>Mn(2+)</name>
        <dbReference type="ChEBI" id="CHEBI:29035"/>
    </cofactor>
</comment>
<dbReference type="PRINTS" id="PR00502">
    <property type="entry name" value="NUDIXFAMILY"/>
</dbReference>
<dbReference type="SUPFAM" id="SSF55811">
    <property type="entry name" value="Nudix"/>
    <property type="match status" value="1"/>
</dbReference>
<evidence type="ECO:0000313" key="7">
    <source>
        <dbReference type="Proteomes" id="UP000388235"/>
    </source>
</evidence>